<feature type="non-terminal residue" evidence="1">
    <location>
        <position position="1"/>
    </location>
</feature>
<evidence type="ECO:0000313" key="1">
    <source>
        <dbReference type="EMBL" id="KKU39246.1"/>
    </source>
</evidence>
<comment type="caution">
    <text evidence="1">The sequence shown here is derived from an EMBL/GenBank/DDBJ whole genome shotgun (WGS) entry which is preliminary data.</text>
</comment>
<accession>A0A0G1Q2E6</accession>
<protein>
    <submittedName>
        <fullName evidence="1">Nitrogen-fixing NifU domain protein</fullName>
    </submittedName>
</protein>
<dbReference type="Proteomes" id="UP000034202">
    <property type="component" value="Unassembled WGS sequence"/>
</dbReference>
<dbReference type="AlphaFoldDB" id="A0A0G1Q2E6"/>
<gene>
    <name evidence="1" type="ORF">UX55_C0041G0001</name>
</gene>
<evidence type="ECO:0000313" key="2">
    <source>
        <dbReference type="Proteomes" id="UP000034202"/>
    </source>
</evidence>
<name>A0A0G1Q2E6_9BACT</name>
<dbReference type="EMBL" id="LCMQ01000041">
    <property type="protein sequence ID" value="KKU39246.1"/>
    <property type="molecule type" value="Genomic_DNA"/>
</dbReference>
<sequence>IHCSVLADKAFRKAVSDYFRKTGQYRRVLTDGSKVIDSKLNITERDIEEAVLEGATNLNAVQKKLKVGIGSPEVIAEVEQLIRFYAEKYYG</sequence>
<proteinExistence type="predicted"/>
<reference evidence="1 2" key="1">
    <citation type="journal article" date="2015" name="Nature">
        <title>rRNA introns, odd ribosomes, and small enigmatic genomes across a large radiation of phyla.</title>
        <authorList>
            <person name="Brown C.T."/>
            <person name="Hug L.A."/>
            <person name="Thomas B.C."/>
            <person name="Sharon I."/>
            <person name="Castelle C.J."/>
            <person name="Singh A."/>
            <person name="Wilkins M.J."/>
            <person name="Williams K.H."/>
            <person name="Banfield J.F."/>
        </authorList>
    </citation>
    <scope>NUCLEOTIDE SEQUENCE [LARGE SCALE GENOMIC DNA]</scope>
</reference>
<organism evidence="1 2">
    <name type="scientific">Candidatus Azambacteria bacterium GW2011_GWE2_46_45</name>
    <dbReference type="NCBI Taxonomy" id="1618625"/>
    <lineage>
        <taxon>Bacteria</taxon>
        <taxon>Candidatus Azamiibacteriota</taxon>
    </lineage>
</organism>